<sequence length="777" mass="86960">MANSKNDNRIRKKSTNKPPKNKKRATKKREWTFNFNIFSLVMMGLSLFFFIFILSSNTGKLGNVVTSAFTSTFGKLALLFPLIVFISFLFAYRDKYKVNIKNFLLLYLVFTMTLAFMSKPYVRNDLSWTMDYNMLNAKDSGGIYGGFFAYYIVSFLGTLGLDILFGLSIFLFVIGISPMTYGEFLIKLRDILVFIGGRVSNFFAGLKEKRNESSKKNESKEAEEVLIPDDNKDLGPTLEEKPVASQDLEVKVAKEPVRVEKPKKKPIKAYDFKDDEEIEVRSYKSKQIEMRDLDESFKKDFDNYNYPPLDLLEDRSDAGSIDEGEIKEKALAIEETLESFGIEAKVVQIDIGPTVTCYELKPQRGVKVSKILNLADDLALSLATSGIRILAPIPGKSHVGIEVPNDSKEIVGFKEIISTNKFANAKSKIPFAMGKSIAGDPVVSGIEKMPHLLVSGATGSGKSVCINTIIMSILYKHSPDEVKLLMIDPKVVELSVYNGIPHLIMPVITDPKKASSSLFWAISEMEKRYKAFQKYHVRDIESYKKAAESDESMENLPYIVVIIDELADLMMTAASEVEDYIMRLAQKSRACGIHLVIATQRPTVDVITGTIKANIPSRISFAVTSQTDSRTILDSAGAEKLLGKGDMLYASSDSMKPLRIQGAFVSDTEVLDVVDYIKQETKANYNQEAIETVEENSQVKEVDDEDELIDEAIKIIIDENTASVSLLQRKLRVGYARAGRIIDQLEEKGVVGPYEGSKPRKVLVDRTYIEGEQGEYS</sequence>
<organism evidence="9 10">
    <name type="scientific">Anaerococcus groningensis</name>
    <dbReference type="NCBI Taxonomy" id="3115616"/>
    <lineage>
        <taxon>Bacteria</taxon>
        <taxon>Bacillati</taxon>
        <taxon>Bacillota</taxon>
        <taxon>Tissierellia</taxon>
        <taxon>Tissierellales</taxon>
        <taxon>Peptoniphilaceae</taxon>
        <taxon>Anaerococcus</taxon>
    </lineage>
</organism>
<dbReference type="SUPFAM" id="SSF46785">
    <property type="entry name" value="Winged helix' DNA-binding domain"/>
    <property type="match status" value="1"/>
</dbReference>
<keyword evidence="2 5" id="KW-0547">Nucleotide-binding</keyword>
<keyword evidence="3 5" id="KW-0067">ATP-binding</keyword>
<accession>A0ABW9MYV9</accession>
<feature type="binding site" evidence="5">
    <location>
        <begin position="456"/>
        <end position="463"/>
    </location>
    <ligand>
        <name>ATP</name>
        <dbReference type="ChEBI" id="CHEBI:30616"/>
    </ligand>
</feature>
<dbReference type="EMBL" id="JBGMEG010000001">
    <property type="protein sequence ID" value="MFO3716910.1"/>
    <property type="molecule type" value="Genomic_DNA"/>
</dbReference>
<dbReference type="InterPro" id="IPR018541">
    <property type="entry name" value="Ftsk_gamma"/>
</dbReference>
<dbReference type="InterPro" id="IPR050206">
    <property type="entry name" value="FtsK/SpoIIIE/SftA"/>
</dbReference>
<dbReference type="Gene3D" id="1.10.10.10">
    <property type="entry name" value="Winged helix-like DNA-binding domain superfamily/Winged helix DNA-binding domain"/>
    <property type="match status" value="1"/>
</dbReference>
<evidence type="ECO:0000256" key="1">
    <source>
        <dbReference type="ARBA" id="ARBA00006474"/>
    </source>
</evidence>
<evidence type="ECO:0000259" key="8">
    <source>
        <dbReference type="PROSITE" id="PS50901"/>
    </source>
</evidence>
<name>A0ABW9MYV9_9FIRM</name>
<dbReference type="InterPro" id="IPR041027">
    <property type="entry name" value="FtsK_alpha"/>
</dbReference>
<gene>
    <name evidence="9" type="ORF">AB9Q04_00930</name>
</gene>
<feature type="compositionally biased region" description="Basic residues" evidence="6">
    <location>
        <begin position="10"/>
        <end position="26"/>
    </location>
</feature>
<evidence type="ECO:0000256" key="6">
    <source>
        <dbReference type="SAM" id="MobiDB-lite"/>
    </source>
</evidence>
<dbReference type="Pfam" id="PF09397">
    <property type="entry name" value="FtsK_gamma"/>
    <property type="match status" value="1"/>
</dbReference>
<feature type="region of interest" description="Disordered" evidence="6">
    <location>
        <begin position="1"/>
        <end position="26"/>
    </location>
</feature>
<dbReference type="CDD" id="cd01127">
    <property type="entry name" value="TrwB_TraG_TraD_VirD4"/>
    <property type="match status" value="1"/>
</dbReference>
<feature type="transmembrane region" description="Helical" evidence="7">
    <location>
        <begin position="104"/>
        <end position="122"/>
    </location>
</feature>
<evidence type="ECO:0000313" key="10">
    <source>
        <dbReference type="Proteomes" id="UP001637993"/>
    </source>
</evidence>
<dbReference type="Gene3D" id="3.30.980.40">
    <property type="match status" value="1"/>
</dbReference>
<keyword evidence="4" id="KW-0238">DNA-binding</keyword>
<keyword evidence="10" id="KW-1185">Reference proteome</keyword>
<dbReference type="Proteomes" id="UP001637993">
    <property type="component" value="Unassembled WGS sequence"/>
</dbReference>
<evidence type="ECO:0000256" key="7">
    <source>
        <dbReference type="SAM" id="Phobius"/>
    </source>
</evidence>
<comment type="similarity">
    <text evidence="1">Belongs to the FtsK/SpoIIIE/SftA family.</text>
</comment>
<evidence type="ECO:0000256" key="5">
    <source>
        <dbReference type="PROSITE-ProRule" id="PRU00289"/>
    </source>
</evidence>
<dbReference type="InterPro" id="IPR002543">
    <property type="entry name" value="FtsK_dom"/>
</dbReference>
<dbReference type="Gene3D" id="3.40.50.300">
    <property type="entry name" value="P-loop containing nucleotide triphosphate hydrolases"/>
    <property type="match status" value="1"/>
</dbReference>
<feature type="transmembrane region" description="Helical" evidence="7">
    <location>
        <begin position="148"/>
        <end position="176"/>
    </location>
</feature>
<dbReference type="InterPro" id="IPR027417">
    <property type="entry name" value="P-loop_NTPase"/>
</dbReference>
<dbReference type="InterPro" id="IPR036388">
    <property type="entry name" value="WH-like_DNA-bd_sf"/>
</dbReference>
<dbReference type="PANTHER" id="PTHR22683:SF41">
    <property type="entry name" value="DNA TRANSLOCASE FTSK"/>
    <property type="match status" value="1"/>
</dbReference>
<feature type="domain" description="FtsK" evidence="8">
    <location>
        <begin position="439"/>
        <end position="630"/>
    </location>
</feature>
<keyword evidence="7" id="KW-0812">Transmembrane</keyword>
<dbReference type="RefSeq" id="WP_410023514.1">
    <property type="nucleotide sequence ID" value="NZ_JBGMEG010000001.1"/>
</dbReference>
<dbReference type="Pfam" id="PF01580">
    <property type="entry name" value="FtsK_SpoIIIE"/>
    <property type="match status" value="1"/>
</dbReference>
<feature type="transmembrane region" description="Helical" evidence="7">
    <location>
        <begin position="31"/>
        <end position="53"/>
    </location>
</feature>
<keyword evidence="7" id="KW-0472">Membrane</keyword>
<keyword evidence="7" id="KW-1133">Transmembrane helix</keyword>
<dbReference type="Pfam" id="PF17854">
    <property type="entry name" value="FtsK_alpha"/>
    <property type="match status" value="1"/>
</dbReference>
<protein>
    <submittedName>
        <fullName evidence="9">DNA translocase FtsK</fullName>
    </submittedName>
</protein>
<feature type="transmembrane region" description="Helical" evidence="7">
    <location>
        <begin position="73"/>
        <end position="92"/>
    </location>
</feature>
<dbReference type="InterPro" id="IPR036390">
    <property type="entry name" value="WH_DNA-bd_sf"/>
</dbReference>
<evidence type="ECO:0000256" key="3">
    <source>
        <dbReference type="ARBA" id="ARBA00022840"/>
    </source>
</evidence>
<evidence type="ECO:0000256" key="4">
    <source>
        <dbReference type="ARBA" id="ARBA00023125"/>
    </source>
</evidence>
<evidence type="ECO:0000313" key="9">
    <source>
        <dbReference type="EMBL" id="MFO3716910.1"/>
    </source>
</evidence>
<dbReference type="SMART" id="SM00843">
    <property type="entry name" value="Ftsk_gamma"/>
    <property type="match status" value="1"/>
</dbReference>
<reference evidence="9 10" key="1">
    <citation type="journal article" date="2025" name="Anaerobe">
        <title>Description of Anaerococcus kampingiae sp. nov., Anaerococcus groningensis sp. nov., Anaerococcus martiniensis sp. nov., and Anaerococcus cruorum sp. nov., isolated from human clinical specimens.</title>
        <authorList>
            <person name="Boiten K.E."/>
            <person name="Meijer J."/>
            <person name="van Wezel E.M."/>
            <person name="Veloo A.C.M."/>
        </authorList>
    </citation>
    <scope>NUCLEOTIDE SEQUENCE [LARGE SCALE GENOMIC DNA]</scope>
    <source>
        <strain evidence="9 10">ENR1011</strain>
    </source>
</reference>
<dbReference type="SUPFAM" id="SSF52540">
    <property type="entry name" value="P-loop containing nucleoside triphosphate hydrolases"/>
    <property type="match status" value="1"/>
</dbReference>
<dbReference type="PROSITE" id="PS50901">
    <property type="entry name" value="FTSK"/>
    <property type="match status" value="1"/>
</dbReference>
<evidence type="ECO:0000256" key="2">
    <source>
        <dbReference type="ARBA" id="ARBA00022741"/>
    </source>
</evidence>
<proteinExistence type="inferred from homology"/>
<comment type="caution">
    <text evidence="9">The sequence shown here is derived from an EMBL/GenBank/DDBJ whole genome shotgun (WGS) entry which is preliminary data.</text>
</comment>
<dbReference type="PANTHER" id="PTHR22683">
    <property type="entry name" value="SPORULATION PROTEIN RELATED"/>
    <property type="match status" value="1"/>
</dbReference>